<feature type="transmembrane region" description="Helical" evidence="2">
    <location>
        <begin position="46"/>
        <end position="65"/>
    </location>
</feature>
<dbReference type="Proteomes" id="UP000598426">
    <property type="component" value="Unassembled WGS sequence"/>
</dbReference>
<sequence length="194" mass="20519">MSDEPDQVEPEGATRRPRGRSARARAHLEEQGGTAEAYVMYFKERVYATFTGLAIVLVVAANGHADPEHALFALVLGVLGITAAGFVSDVISHLAVHQTFPVGSDLRVLLSVAGGALSTVITPGILILLAWLDVIPLDAALRASWIIYVVTLGVIGWAAVRRSRLTGPQRLLVLGLLIALGFAVVGLQTLAHSI</sequence>
<keyword evidence="2" id="KW-1133">Transmembrane helix</keyword>
<accession>A0ABR8NRA1</accession>
<feature type="region of interest" description="Disordered" evidence="1">
    <location>
        <begin position="1"/>
        <end position="26"/>
    </location>
</feature>
<name>A0ABR8NRA1_9MICO</name>
<evidence type="ECO:0000313" key="4">
    <source>
        <dbReference type="Proteomes" id="UP000598426"/>
    </source>
</evidence>
<keyword evidence="2" id="KW-0472">Membrane</keyword>
<gene>
    <name evidence="3" type="ORF">IF188_15135</name>
</gene>
<evidence type="ECO:0000256" key="1">
    <source>
        <dbReference type="SAM" id="MobiDB-lite"/>
    </source>
</evidence>
<dbReference type="RefSeq" id="WP_191172633.1">
    <property type="nucleotide sequence ID" value="NZ_JACXZS010000010.1"/>
</dbReference>
<evidence type="ECO:0008006" key="5">
    <source>
        <dbReference type="Google" id="ProtNLM"/>
    </source>
</evidence>
<reference evidence="3 4" key="1">
    <citation type="submission" date="2020-09" db="EMBL/GenBank/DDBJ databases">
        <title>Isolation and identification of active actinomycetes.</title>
        <authorList>
            <person name="Li X."/>
        </authorList>
    </citation>
    <scope>NUCLEOTIDE SEQUENCE [LARGE SCALE GENOMIC DNA]</scope>
    <source>
        <strain evidence="3 4">NEAU-LLC</strain>
    </source>
</reference>
<feature type="transmembrane region" description="Helical" evidence="2">
    <location>
        <begin position="108"/>
        <end position="131"/>
    </location>
</feature>
<comment type="caution">
    <text evidence="3">The sequence shown here is derived from an EMBL/GenBank/DDBJ whole genome shotgun (WGS) entry which is preliminary data.</text>
</comment>
<protein>
    <recommendedName>
        <fullName evidence="5">Yip1 domain-containing protein</fullName>
    </recommendedName>
</protein>
<feature type="compositionally biased region" description="Basic residues" evidence="1">
    <location>
        <begin position="15"/>
        <end position="25"/>
    </location>
</feature>
<feature type="transmembrane region" description="Helical" evidence="2">
    <location>
        <begin position="71"/>
        <end position="96"/>
    </location>
</feature>
<dbReference type="EMBL" id="JACXZS010000010">
    <property type="protein sequence ID" value="MBD3943028.1"/>
    <property type="molecule type" value="Genomic_DNA"/>
</dbReference>
<evidence type="ECO:0000256" key="2">
    <source>
        <dbReference type="SAM" id="Phobius"/>
    </source>
</evidence>
<feature type="transmembrane region" description="Helical" evidence="2">
    <location>
        <begin position="143"/>
        <end position="160"/>
    </location>
</feature>
<keyword evidence="2" id="KW-0812">Transmembrane</keyword>
<keyword evidence="4" id="KW-1185">Reference proteome</keyword>
<evidence type="ECO:0000313" key="3">
    <source>
        <dbReference type="EMBL" id="MBD3943028.1"/>
    </source>
</evidence>
<feature type="transmembrane region" description="Helical" evidence="2">
    <location>
        <begin position="172"/>
        <end position="191"/>
    </location>
</feature>
<proteinExistence type="predicted"/>
<organism evidence="3 4">
    <name type="scientific">Microbacterium helvum</name>
    <dbReference type="NCBI Taxonomy" id="2773713"/>
    <lineage>
        <taxon>Bacteria</taxon>
        <taxon>Bacillati</taxon>
        <taxon>Actinomycetota</taxon>
        <taxon>Actinomycetes</taxon>
        <taxon>Micrococcales</taxon>
        <taxon>Microbacteriaceae</taxon>
        <taxon>Microbacterium</taxon>
    </lineage>
</organism>